<sequence>MRLFPKYLKKLSSRMRIEFDSSDVRKTATERTELPVPLYVAAIGGVFDFTVDCTLVWKSRDYTARRLRIEIPKCEERAIEDIEYRVLEMGHRFHAEQSEALEAALTREFRSSAGTFTSRRGRIQCLPHVRVNIDPDVRQTLRPNHLRRLQLDGEHTNNMRRADLVDTLSRRWSDLLGNIKDEPLIAHAAALTDEEFADVIKEMNARRQLHSYELLDLLREANERAGDLKMGAFEWAQAFDRALKQQPGAESVFQQSDAE</sequence>
<dbReference type="RefSeq" id="WP_013016509.1">
    <property type="nucleotide sequence ID" value="NC_013947.1"/>
</dbReference>
<dbReference type="AlphaFoldDB" id="D3QBC1"/>
<evidence type="ECO:0000313" key="2">
    <source>
        <dbReference type="Proteomes" id="UP000000844"/>
    </source>
</evidence>
<dbReference type="STRING" id="446470.Snas_1228"/>
<dbReference type="OrthoDB" id="3403620at2"/>
<keyword evidence="2" id="KW-1185">Reference proteome</keyword>
<dbReference type="KEGG" id="sna:Snas_1228"/>
<organism evidence="1 2">
    <name type="scientific">Stackebrandtia nassauensis (strain DSM 44728 / CIP 108903 / NRRL B-16338 / NBRC 102104 / LLR-40K-21)</name>
    <dbReference type="NCBI Taxonomy" id="446470"/>
    <lineage>
        <taxon>Bacteria</taxon>
        <taxon>Bacillati</taxon>
        <taxon>Actinomycetota</taxon>
        <taxon>Actinomycetes</taxon>
        <taxon>Glycomycetales</taxon>
        <taxon>Glycomycetaceae</taxon>
        <taxon>Stackebrandtia</taxon>
    </lineage>
</organism>
<dbReference type="EMBL" id="CP001778">
    <property type="protein sequence ID" value="ADD40938.1"/>
    <property type="molecule type" value="Genomic_DNA"/>
</dbReference>
<name>D3QBC1_STANL</name>
<evidence type="ECO:0000313" key="1">
    <source>
        <dbReference type="EMBL" id="ADD40938.1"/>
    </source>
</evidence>
<dbReference type="eggNOG" id="ENOG50347RZ">
    <property type="taxonomic scope" value="Bacteria"/>
</dbReference>
<reference evidence="1 2" key="1">
    <citation type="journal article" date="2009" name="Stand. Genomic Sci.">
        <title>Complete genome sequence of Stackebrandtia nassauensis type strain (LLR-40K-21).</title>
        <authorList>
            <person name="Munk C."/>
            <person name="Lapidus A."/>
            <person name="Copeland A."/>
            <person name="Jando M."/>
            <person name="Mayilraj S."/>
            <person name="Glavina Del Rio T."/>
            <person name="Nolan M."/>
            <person name="Chen F."/>
            <person name="Lucas S."/>
            <person name="Tice H."/>
            <person name="Cheng J.F."/>
            <person name="Han C."/>
            <person name="Detter J.C."/>
            <person name="Bruce D."/>
            <person name="Goodwin L."/>
            <person name="Chain P."/>
            <person name="Pitluck S."/>
            <person name="Goker M."/>
            <person name="Ovchinikova G."/>
            <person name="Pati A."/>
            <person name="Ivanova N."/>
            <person name="Mavromatis K."/>
            <person name="Chen A."/>
            <person name="Palaniappan K."/>
            <person name="Land M."/>
            <person name="Hauser L."/>
            <person name="Chang Y.J."/>
            <person name="Jeffries C.D."/>
            <person name="Bristow J."/>
            <person name="Eisen J.A."/>
            <person name="Markowitz V."/>
            <person name="Hugenholtz P."/>
            <person name="Kyrpides N.C."/>
            <person name="Klenk H.P."/>
        </authorList>
    </citation>
    <scope>NUCLEOTIDE SEQUENCE [LARGE SCALE GENOMIC DNA]</scope>
    <source>
        <strain evidence="2">DSM 44728 / CIP 108903 / NRRL B-16338 / NBRC 102104 / LLR-40K-21</strain>
    </source>
</reference>
<proteinExistence type="predicted"/>
<dbReference type="Proteomes" id="UP000000844">
    <property type="component" value="Chromosome"/>
</dbReference>
<protein>
    <submittedName>
        <fullName evidence="1">Uncharacterized protein</fullName>
    </submittedName>
</protein>
<dbReference type="HOGENOM" id="CLU_1073284_0_0_11"/>
<gene>
    <name evidence="1" type="ordered locus">Snas_1228</name>
</gene>
<accession>D3QBC1</accession>